<dbReference type="OrthoDB" id="9800416at2"/>
<keyword evidence="3 8" id="KW-0813">Transport</keyword>
<dbReference type="InterPro" id="IPR004812">
    <property type="entry name" value="Efflux_drug-R_Bcr/CmlA"/>
</dbReference>
<keyword evidence="6 8" id="KW-1133">Transmembrane helix</keyword>
<proteinExistence type="inferred from homology"/>
<evidence type="ECO:0000256" key="1">
    <source>
        <dbReference type="ARBA" id="ARBA00004651"/>
    </source>
</evidence>
<feature type="transmembrane region" description="Helical" evidence="8">
    <location>
        <begin position="18"/>
        <end position="39"/>
    </location>
</feature>
<feature type="transmembrane region" description="Helical" evidence="8">
    <location>
        <begin position="248"/>
        <end position="271"/>
    </location>
</feature>
<sequence>MTTAPMVRFLDRTTPPHVLTLILIAGISALNMSIFLPSLSGMADYFAVDYAVMQLAVSGYLATTAALQIVIGPVSDRFGRRPVMIGSLIIFILATIGAVLAPTAGVFLAFRMVQGAIVTGIALSRAIVRDMVPQEQAASMLGYVTMGMALVPMFGPMIGGFLDQLFDWHATFIFLALCGAGVLALVISDQGETVAGNGVGFAEQVRTYPELLRSPRFWGYTLCLAFSAGAFFAFLGGASFVAGDIFGLSPLMTGMALGAPAIGYAIGNGLSGRYSVRAGVNRMVLIGAVLSGAGLAVSLVLTLNGMTNAVIFFGLCSFLGLGNGMTMPNATAGLLSVRPHLAGTASGLGGAFMIGGGAVLSAATGTLLNVETGAWPLLAIMLSSTLMSGLAILFVIWRARQIGVTDT</sequence>
<dbReference type="PANTHER" id="PTHR42718">
    <property type="entry name" value="MAJOR FACILITATOR SUPERFAMILY MULTIDRUG TRANSPORTER MFSC"/>
    <property type="match status" value="1"/>
</dbReference>
<feature type="transmembrane region" description="Helical" evidence="8">
    <location>
        <begin position="107"/>
        <end position="128"/>
    </location>
</feature>
<keyword evidence="8" id="KW-0997">Cell inner membrane</keyword>
<evidence type="ECO:0000256" key="2">
    <source>
        <dbReference type="ARBA" id="ARBA00006236"/>
    </source>
</evidence>
<keyword evidence="4" id="KW-1003">Cell membrane</keyword>
<dbReference type="InterPro" id="IPR005829">
    <property type="entry name" value="Sugar_transporter_CS"/>
</dbReference>
<evidence type="ECO:0000256" key="5">
    <source>
        <dbReference type="ARBA" id="ARBA00022692"/>
    </source>
</evidence>
<feature type="transmembrane region" description="Helical" evidence="8">
    <location>
        <begin position="309"/>
        <end position="335"/>
    </location>
</feature>
<evidence type="ECO:0000256" key="4">
    <source>
        <dbReference type="ARBA" id="ARBA00022475"/>
    </source>
</evidence>
<dbReference type="Gene3D" id="1.20.1720.10">
    <property type="entry name" value="Multidrug resistance protein D"/>
    <property type="match status" value="1"/>
</dbReference>
<dbReference type="InterPro" id="IPR020846">
    <property type="entry name" value="MFS_dom"/>
</dbReference>
<dbReference type="InterPro" id="IPR011701">
    <property type="entry name" value="MFS"/>
</dbReference>
<dbReference type="GO" id="GO:0042910">
    <property type="term" value="F:xenobiotic transmembrane transporter activity"/>
    <property type="evidence" value="ECO:0007669"/>
    <property type="project" value="InterPro"/>
</dbReference>
<dbReference type="PANTHER" id="PTHR42718:SF9">
    <property type="entry name" value="MAJOR FACILITATOR SUPERFAMILY MULTIDRUG TRANSPORTER MFSC"/>
    <property type="match status" value="1"/>
</dbReference>
<name>A0A1Y5ST68_9RHOB</name>
<feature type="transmembrane region" description="Helical" evidence="8">
    <location>
        <begin position="347"/>
        <end position="368"/>
    </location>
</feature>
<protein>
    <recommendedName>
        <fullName evidence="8">Bcr/CflA family efflux transporter</fullName>
    </recommendedName>
</protein>
<dbReference type="PROSITE" id="PS50850">
    <property type="entry name" value="MFS"/>
    <property type="match status" value="1"/>
</dbReference>
<dbReference type="NCBIfam" id="TIGR00710">
    <property type="entry name" value="efflux_Bcr_CflA"/>
    <property type="match status" value="1"/>
</dbReference>
<dbReference type="InterPro" id="IPR036259">
    <property type="entry name" value="MFS_trans_sf"/>
</dbReference>
<comment type="similarity">
    <text evidence="2 8">Belongs to the major facilitator superfamily. Bcr/CmlA family.</text>
</comment>
<keyword evidence="5 8" id="KW-0812">Transmembrane</keyword>
<keyword evidence="7 8" id="KW-0472">Membrane</keyword>
<evidence type="ECO:0000256" key="6">
    <source>
        <dbReference type="ARBA" id="ARBA00022989"/>
    </source>
</evidence>
<feature type="transmembrane region" description="Helical" evidence="8">
    <location>
        <begin position="168"/>
        <end position="187"/>
    </location>
</feature>
<feature type="transmembrane region" description="Helical" evidence="8">
    <location>
        <begin position="51"/>
        <end position="71"/>
    </location>
</feature>
<feature type="domain" description="Major facilitator superfamily (MFS) profile" evidence="9">
    <location>
        <begin position="17"/>
        <end position="400"/>
    </location>
</feature>
<dbReference type="GO" id="GO:0005886">
    <property type="term" value="C:plasma membrane"/>
    <property type="evidence" value="ECO:0007669"/>
    <property type="project" value="UniProtKB-SubCell"/>
</dbReference>
<comment type="subcellular location">
    <subcellularLocation>
        <location evidence="8">Cell inner membrane</location>
        <topology evidence="8">Multi-pass membrane protein</topology>
    </subcellularLocation>
    <subcellularLocation>
        <location evidence="1">Cell membrane</location>
        <topology evidence="1">Multi-pass membrane protein</topology>
    </subcellularLocation>
</comment>
<evidence type="ECO:0000313" key="11">
    <source>
        <dbReference type="Proteomes" id="UP000193900"/>
    </source>
</evidence>
<dbReference type="RefSeq" id="WP_085878825.1">
    <property type="nucleotide sequence ID" value="NZ_FWFZ01000008.1"/>
</dbReference>
<dbReference type="CDD" id="cd17320">
    <property type="entry name" value="MFS_MdfA_MDR_like"/>
    <property type="match status" value="1"/>
</dbReference>
<reference evidence="10 11" key="1">
    <citation type="submission" date="2017-03" db="EMBL/GenBank/DDBJ databases">
        <authorList>
            <person name="Afonso C.L."/>
            <person name="Miller P.J."/>
            <person name="Scott M.A."/>
            <person name="Spackman E."/>
            <person name="Goraichik I."/>
            <person name="Dimitrov K.M."/>
            <person name="Suarez D.L."/>
            <person name="Swayne D.E."/>
        </authorList>
    </citation>
    <scope>NUCLEOTIDE SEQUENCE [LARGE SCALE GENOMIC DNA]</scope>
    <source>
        <strain evidence="10 11">CECT 7023</strain>
    </source>
</reference>
<dbReference type="Proteomes" id="UP000193900">
    <property type="component" value="Unassembled WGS sequence"/>
</dbReference>
<dbReference type="PROSITE" id="PS00216">
    <property type="entry name" value="SUGAR_TRANSPORT_1"/>
    <property type="match status" value="1"/>
</dbReference>
<gene>
    <name evidence="10" type="primary">bcr_1</name>
    <name evidence="10" type="ORF">ROA7023_01973</name>
</gene>
<feature type="transmembrane region" description="Helical" evidence="8">
    <location>
        <begin position="283"/>
        <end position="303"/>
    </location>
</feature>
<evidence type="ECO:0000259" key="9">
    <source>
        <dbReference type="PROSITE" id="PS50850"/>
    </source>
</evidence>
<evidence type="ECO:0000313" key="10">
    <source>
        <dbReference type="EMBL" id="SLN47242.1"/>
    </source>
</evidence>
<feature type="transmembrane region" description="Helical" evidence="8">
    <location>
        <begin position="83"/>
        <end position="101"/>
    </location>
</feature>
<accession>A0A1Y5ST68</accession>
<evidence type="ECO:0000256" key="3">
    <source>
        <dbReference type="ARBA" id="ARBA00022448"/>
    </source>
</evidence>
<dbReference type="Pfam" id="PF07690">
    <property type="entry name" value="MFS_1"/>
    <property type="match status" value="1"/>
</dbReference>
<feature type="transmembrane region" description="Helical" evidence="8">
    <location>
        <begin position="217"/>
        <end position="242"/>
    </location>
</feature>
<dbReference type="AlphaFoldDB" id="A0A1Y5ST68"/>
<feature type="transmembrane region" description="Helical" evidence="8">
    <location>
        <begin position="374"/>
        <end position="397"/>
    </location>
</feature>
<dbReference type="SUPFAM" id="SSF103473">
    <property type="entry name" value="MFS general substrate transporter"/>
    <property type="match status" value="1"/>
</dbReference>
<evidence type="ECO:0000256" key="7">
    <source>
        <dbReference type="ARBA" id="ARBA00023136"/>
    </source>
</evidence>
<evidence type="ECO:0000256" key="8">
    <source>
        <dbReference type="RuleBase" id="RU365088"/>
    </source>
</evidence>
<dbReference type="EMBL" id="FWFZ01000008">
    <property type="protein sequence ID" value="SLN47242.1"/>
    <property type="molecule type" value="Genomic_DNA"/>
</dbReference>
<organism evidence="10 11">
    <name type="scientific">Roseisalinus antarcticus</name>
    <dbReference type="NCBI Taxonomy" id="254357"/>
    <lineage>
        <taxon>Bacteria</taxon>
        <taxon>Pseudomonadati</taxon>
        <taxon>Pseudomonadota</taxon>
        <taxon>Alphaproteobacteria</taxon>
        <taxon>Rhodobacterales</taxon>
        <taxon>Roseobacteraceae</taxon>
        <taxon>Roseisalinus</taxon>
    </lineage>
</organism>
<keyword evidence="11" id="KW-1185">Reference proteome</keyword>
<feature type="transmembrane region" description="Helical" evidence="8">
    <location>
        <begin position="140"/>
        <end position="162"/>
    </location>
</feature>
<dbReference type="GO" id="GO:1990961">
    <property type="term" value="P:xenobiotic detoxification by transmembrane export across the plasma membrane"/>
    <property type="evidence" value="ECO:0007669"/>
    <property type="project" value="InterPro"/>
</dbReference>